<dbReference type="Pfam" id="PF13305">
    <property type="entry name" value="TetR_C_33"/>
    <property type="match status" value="1"/>
</dbReference>
<keyword evidence="7" id="KW-1185">Reference proteome</keyword>
<keyword evidence="2 4" id="KW-0238">DNA-binding</keyword>
<dbReference type="SUPFAM" id="SSF46689">
    <property type="entry name" value="Homeodomain-like"/>
    <property type="match status" value="1"/>
</dbReference>
<name>A0ABV3ZCC9_9BACT</name>
<dbReference type="InterPro" id="IPR009057">
    <property type="entry name" value="Homeodomain-like_sf"/>
</dbReference>
<dbReference type="Pfam" id="PF00440">
    <property type="entry name" value="TetR_N"/>
    <property type="match status" value="1"/>
</dbReference>
<evidence type="ECO:0000256" key="2">
    <source>
        <dbReference type="ARBA" id="ARBA00023125"/>
    </source>
</evidence>
<evidence type="ECO:0000259" key="5">
    <source>
        <dbReference type="PROSITE" id="PS50977"/>
    </source>
</evidence>
<evidence type="ECO:0000256" key="3">
    <source>
        <dbReference type="ARBA" id="ARBA00023163"/>
    </source>
</evidence>
<comment type="caution">
    <text evidence="6">The sequence shown here is derived from an EMBL/GenBank/DDBJ whole genome shotgun (WGS) entry which is preliminary data.</text>
</comment>
<dbReference type="PRINTS" id="PR00455">
    <property type="entry name" value="HTHTETR"/>
</dbReference>
<dbReference type="InterPro" id="IPR025996">
    <property type="entry name" value="MT1864/Rv1816-like_C"/>
</dbReference>
<dbReference type="InterPro" id="IPR050624">
    <property type="entry name" value="HTH-type_Tx_Regulator"/>
</dbReference>
<evidence type="ECO:0000313" key="6">
    <source>
        <dbReference type="EMBL" id="MEX6687537.1"/>
    </source>
</evidence>
<dbReference type="Proteomes" id="UP001560573">
    <property type="component" value="Unassembled WGS sequence"/>
</dbReference>
<evidence type="ECO:0000256" key="4">
    <source>
        <dbReference type="PROSITE-ProRule" id="PRU00335"/>
    </source>
</evidence>
<sequence length="211" mass="24846">MGIAERKERHKEDIKKRILEAAKELFLEKGFEATSMRNIAEKVEFSPTALYLYFKEKNNIIYALHQEGFRMLASKFQVLAMVSDPMERLKAMGRIYMQFAMENSDFYELMFIMKEPLQYLEGCPDEDWQEGEKVYHALYNTILECQQKRLFSNIEAHGLSLMIWSTMHGLCTMKIHGQLDHMTSNKNILPEVESKIDYVYETFIAVLERMA</sequence>
<dbReference type="SUPFAM" id="SSF48498">
    <property type="entry name" value="Tetracyclin repressor-like, C-terminal domain"/>
    <property type="match status" value="1"/>
</dbReference>
<gene>
    <name evidence="6" type="ORF">QTN47_08550</name>
</gene>
<dbReference type="InterPro" id="IPR001647">
    <property type="entry name" value="HTH_TetR"/>
</dbReference>
<feature type="DNA-binding region" description="H-T-H motif" evidence="4">
    <location>
        <begin position="35"/>
        <end position="54"/>
    </location>
</feature>
<keyword evidence="3" id="KW-0804">Transcription</keyword>
<dbReference type="Gene3D" id="1.10.357.10">
    <property type="entry name" value="Tetracycline Repressor, domain 2"/>
    <property type="match status" value="1"/>
</dbReference>
<feature type="domain" description="HTH tetR-type" evidence="5">
    <location>
        <begin position="12"/>
        <end position="72"/>
    </location>
</feature>
<evidence type="ECO:0000313" key="7">
    <source>
        <dbReference type="Proteomes" id="UP001560573"/>
    </source>
</evidence>
<dbReference type="PANTHER" id="PTHR43479">
    <property type="entry name" value="ACREF/ENVCD OPERON REPRESSOR-RELATED"/>
    <property type="match status" value="1"/>
</dbReference>
<proteinExistence type="predicted"/>
<dbReference type="EMBL" id="JAULBC010000002">
    <property type="protein sequence ID" value="MEX6687537.1"/>
    <property type="molecule type" value="Genomic_DNA"/>
</dbReference>
<protein>
    <submittedName>
        <fullName evidence="6">TetR/AcrR family transcriptional regulator</fullName>
    </submittedName>
</protein>
<keyword evidence="1" id="KW-0805">Transcription regulation</keyword>
<reference evidence="6 7" key="1">
    <citation type="submission" date="2023-07" db="EMBL/GenBank/DDBJ databases">
        <authorList>
            <person name="Lian W.-H."/>
        </authorList>
    </citation>
    <scope>NUCLEOTIDE SEQUENCE [LARGE SCALE GENOMIC DNA]</scope>
    <source>
        <strain evidence="6 7">SYSU DXS3180</strain>
    </source>
</reference>
<evidence type="ECO:0000256" key="1">
    <source>
        <dbReference type="ARBA" id="ARBA00023015"/>
    </source>
</evidence>
<accession>A0ABV3ZCC9</accession>
<dbReference type="InterPro" id="IPR036271">
    <property type="entry name" value="Tet_transcr_reg_TetR-rel_C_sf"/>
</dbReference>
<dbReference type="RefSeq" id="WP_369328942.1">
    <property type="nucleotide sequence ID" value="NZ_JAULBC010000002.1"/>
</dbReference>
<organism evidence="6 7">
    <name type="scientific">Danxiaibacter flavus</name>
    <dbReference type="NCBI Taxonomy" id="3049108"/>
    <lineage>
        <taxon>Bacteria</taxon>
        <taxon>Pseudomonadati</taxon>
        <taxon>Bacteroidota</taxon>
        <taxon>Chitinophagia</taxon>
        <taxon>Chitinophagales</taxon>
        <taxon>Chitinophagaceae</taxon>
        <taxon>Danxiaibacter</taxon>
    </lineage>
</organism>
<dbReference type="PANTHER" id="PTHR43479:SF11">
    <property type="entry name" value="ACREF_ENVCD OPERON REPRESSOR-RELATED"/>
    <property type="match status" value="1"/>
</dbReference>
<dbReference type="PROSITE" id="PS50977">
    <property type="entry name" value="HTH_TETR_2"/>
    <property type="match status" value="1"/>
</dbReference>